<evidence type="ECO:0000256" key="1">
    <source>
        <dbReference type="ARBA" id="ARBA00009199"/>
    </source>
</evidence>
<dbReference type="EMBL" id="JBHTEF010000001">
    <property type="protein sequence ID" value="MFC7581455.1"/>
    <property type="molecule type" value="Genomic_DNA"/>
</dbReference>
<dbReference type="Proteomes" id="UP001596527">
    <property type="component" value="Unassembled WGS sequence"/>
</dbReference>
<proteinExistence type="inferred from homology"/>
<name>A0ABW2SMU3_9ACTO</name>
<dbReference type="InterPro" id="IPR036928">
    <property type="entry name" value="AS_sf"/>
</dbReference>
<organism evidence="3 4">
    <name type="scientific">Schaalia naturae</name>
    <dbReference type="NCBI Taxonomy" id="635203"/>
    <lineage>
        <taxon>Bacteria</taxon>
        <taxon>Bacillati</taxon>
        <taxon>Actinomycetota</taxon>
        <taxon>Actinomycetes</taxon>
        <taxon>Actinomycetales</taxon>
        <taxon>Actinomycetaceae</taxon>
        <taxon>Schaalia</taxon>
    </lineage>
</organism>
<dbReference type="PANTHER" id="PTHR11895">
    <property type="entry name" value="TRANSAMIDASE"/>
    <property type="match status" value="1"/>
</dbReference>
<feature type="domain" description="Amidase" evidence="2">
    <location>
        <begin position="39"/>
        <end position="467"/>
    </location>
</feature>
<dbReference type="InterPro" id="IPR023631">
    <property type="entry name" value="Amidase_dom"/>
</dbReference>
<dbReference type="InterPro" id="IPR020556">
    <property type="entry name" value="Amidase_CS"/>
</dbReference>
<dbReference type="Pfam" id="PF01425">
    <property type="entry name" value="Amidase"/>
    <property type="match status" value="1"/>
</dbReference>
<keyword evidence="4" id="KW-1185">Reference proteome</keyword>
<dbReference type="SUPFAM" id="SSF75304">
    <property type="entry name" value="Amidase signature (AS) enzymes"/>
    <property type="match status" value="1"/>
</dbReference>
<accession>A0ABW2SMU3</accession>
<evidence type="ECO:0000313" key="4">
    <source>
        <dbReference type="Proteomes" id="UP001596527"/>
    </source>
</evidence>
<evidence type="ECO:0000313" key="3">
    <source>
        <dbReference type="EMBL" id="MFC7581455.1"/>
    </source>
</evidence>
<gene>
    <name evidence="3" type="ORF">ACFQWG_09645</name>
</gene>
<comment type="similarity">
    <text evidence="1">Belongs to the amidase family.</text>
</comment>
<sequence length="483" mass="48976">MSAGSAAPEASTGGGGGLGLLSIGELGIGFSSGAFTPVDVLEEVLGRARGRARDLRALSLVDEAGARNQAGAAALRWRRGLQLGPFDGVPVTVKDSLAVRGLPSVRGTRLRAGAAPESADEPAVARLREAGAVIVGKTTMPEYAWSAVSDSPVWGVVRNAWDPERTAGGSSGGAAVATATGVGAVGLGSDGAGSVRIPASFNGLVGLKATYGRIPATPSGAFGRLAHVGPITRGVEDAALALDLLAGPSPEDPDSLDAPRVSSTEVVRHARAFVQTLRIGFSADLGVAAVSDEVARVVGEAVEALRASGVAVDEAEVPLREGSADMAQVWSGVLAAELAGLGEAAEAALSPGLRAVLRRGRGLGAVELLRAATRAREGVAPALARFHAGHDVLVTPTVPITAFDAGRQVPEGVRTPEGGERSWIAWTPLTWPFNLTGQPAVTVPVGVDREGLPVGAQVVARRGHDEDALAVARLLEIVSGLRP</sequence>
<dbReference type="PANTHER" id="PTHR11895:SF7">
    <property type="entry name" value="GLUTAMYL-TRNA(GLN) AMIDOTRANSFERASE SUBUNIT A, MITOCHONDRIAL"/>
    <property type="match status" value="1"/>
</dbReference>
<dbReference type="PROSITE" id="PS00571">
    <property type="entry name" value="AMIDASES"/>
    <property type="match status" value="1"/>
</dbReference>
<protein>
    <submittedName>
        <fullName evidence="3">Amidase family protein</fullName>
    </submittedName>
</protein>
<dbReference type="InterPro" id="IPR000120">
    <property type="entry name" value="Amidase"/>
</dbReference>
<reference evidence="4" key="1">
    <citation type="journal article" date="2019" name="Int. J. Syst. Evol. Microbiol.">
        <title>The Global Catalogue of Microorganisms (GCM) 10K type strain sequencing project: providing services to taxonomists for standard genome sequencing and annotation.</title>
        <authorList>
            <consortium name="The Broad Institute Genomics Platform"/>
            <consortium name="The Broad Institute Genome Sequencing Center for Infectious Disease"/>
            <person name="Wu L."/>
            <person name="Ma J."/>
        </authorList>
    </citation>
    <scope>NUCLEOTIDE SEQUENCE [LARGE SCALE GENOMIC DNA]</scope>
    <source>
        <strain evidence="4">CCUG 56698</strain>
    </source>
</reference>
<evidence type="ECO:0000259" key="2">
    <source>
        <dbReference type="Pfam" id="PF01425"/>
    </source>
</evidence>
<dbReference type="Gene3D" id="3.90.1300.10">
    <property type="entry name" value="Amidase signature (AS) domain"/>
    <property type="match status" value="1"/>
</dbReference>
<dbReference type="RefSeq" id="WP_380974789.1">
    <property type="nucleotide sequence ID" value="NZ_JBHTEF010000001.1"/>
</dbReference>
<comment type="caution">
    <text evidence="3">The sequence shown here is derived from an EMBL/GenBank/DDBJ whole genome shotgun (WGS) entry which is preliminary data.</text>
</comment>